<dbReference type="InterPro" id="IPR013785">
    <property type="entry name" value="Aldolase_TIM"/>
</dbReference>
<dbReference type="SFLD" id="SFLDG01101">
    <property type="entry name" value="Uncharacterised_Radical_SAM_Su"/>
    <property type="match status" value="1"/>
</dbReference>
<dbReference type="GO" id="GO:0016829">
    <property type="term" value="F:lyase activity"/>
    <property type="evidence" value="ECO:0007669"/>
    <property type="project" value="UniProtKB-KW"/>
</dbReference>
<keyword evidence="9" id="KW-0560">Oxidoreductase</keyword>
<name>G9ABY8_SINF1</name>
<evidence type="ECO:0000313" key="9">
    <source>
        <dbReference type="EMBL" id="CCE98567.1"/>
    </source>
</evidence>
<evidence type="ECO:0000256" key="3">
    <source>
        <dbReference type="ARBA" id="ARBA00022526"/>
    </source>
</evidence>
<dbReference type="PROSITE" id="PS51918">
    <property type="entry name" value="RADICAL_SAM"/>
    <property type="match status" value="1"/>
</dbReference>
<dbReference type="InterPro" id="IPR058240">
    <property type="entry name" value="rSAM_sf"/>
</dbReference>
<dbReference type="GO" id="GO:0006006">
    <property type="term" value="P:glucose metabolic process"/>
    <property type="evidence" value="ECO:0007669"/>
    <property type="project" value="UniProtKB-KW"/>
</dbReference>
<dbReference type="GO" id="GO:0051539">
    <property type="term" value="F:4 iron, 4 sulfur cluster binding"/>
    <property type="evidence" value="ECO:0007669"/>
    <property type="project" value="UniProtKB-KW"/>
</dbReference>
<keyword evidence="7" id="KW-0411">Iron-sulfur</keyword>
<evidence type="ECO:0000256" key="1">
    <source>
        <dbReference type="ARBA" id="ARBA00001966"/>
    </source>
</evidence>
<dbReference type="InterPro" id="IPR007197">
    <property type="entry name" value="rSAM"/>
</dbReference>
<dbReference type="PATRIC" id="fig|380.5.peg.4289"/>
<keyword evidence="9" id="KW-0456">Lyase</keyword>
<protein>
    <submittedName>
        <fullName evidence="9">K04069 pyruvate formate lyase activating enzyme</fullName>
        <ecNumber evidence="9">1.97.1.4</ecNumber>
    </submittedName>
</protein>
<gene>
    <name evidence="9" type="ordered locus">SFHH103_04077</name>
</gene>
<proteinExistence type="predicted"/>
<dbReference type="NCBIfam" id="TIGR04337">
    <property type="entry name" value="AmmeMemoSam_rS"/>
    <property type="match status" value="1"/>
</dbReference>
<evidence type="ECO:0000256" key="2">
    <source>
        <dbReference type="ARBA" id="ARBA00022485"/>
    </source>
</evidence>
<geneLocation type="plasmid" evidence="9 10">
    <name>pSfHH103c</name>
</geneLocation>
<accession>G9ABY8</accession>
<dbReference type="SFLD" id="SFLDS00029">
    <property type="entry name" value="Radical_SAM"/>
    <property type="match status" value="1"/>
</dbReference>
<dbReference type="PANTHER" id="PTHR30352">
    <property type="entry name" value="PYRUVATE FORMATE-LYASE-ACTIVATING ENZYME"/>
    <property type="match status" value="1"/>
</dbReference>
<evidence type="ECO:0000256" key="5">
    <source>
        <dbReference type="ARBA" id="ARBA00022723"/>
    </source>
</evidence>
<evidence type="ECO:0000256" key="4">
    <source>
        <dbReference type="ARBA" id="ARBA00022691"/>
    </source>
</evidence>
<evidence type="ECO:0000259" key="8">
    <source>
        <dbReference type="PROSITE" id="PS51918"/>
    </source>
</evidence>
<dbReference type="Gene3D" id="3.20.20.70">
    <property type="entry name" value="Aldolase class I"/>
    <property type="match status" value="1"/>
</dbReference>
<keyword evidence="2" id="KW-0004">4Fe-4S</keyword>
<dbReference type="EMBL" id="HE616893">
    <property type="protein sequence ID" value="CCE98567.1"/>
    <property type="molecule type" value="Genomic_DNA"/>
</dbReference>
<dbReference type="Pfam" id="PF04055">
    <property type="entry name" value="Radical_SAM"/>
    <property type="match status" value="1"/>
</dbReference>
<evidence type="ECO:0000256" key="7">
    <source>
        <dbReference type="ARBA" id="ARBA00023014"/>
    </source>
</evidence>
<comment type="cofactor">
    <cofactor evidence="1">
        <name>[4Fe-4S] cluster</name>
        <dbReference type="ChEBI" id="CHEBI:49883"/>
    </cofactor>
</comment>
<dbReference type="GO" id="GO:0046872">
    <property type="term" value="F:metal ion binding"/>
    <property type="evidence" value="ECO:0007669"/>
    <property type="project" value="UniProtKB-KW"/>
</dbReference>
<dbReference type="RefSeq" id="WP_014330871.1">
    <property type="nucleotide sequence ID" value="NC_016814.1"/>
</dbReference>
<dbReference type="InterPro" id="IPR027596">
    <property type="entry name" value="AmmeMemoSam_rS"/>
</dbReference>
<dbReference type="Proteomes" id="UP000007735">
    <property type="component" value="Plasmid pSfHH103c"/>
</dbReference>
<reference evidence="9 10" key="1">
    <citation type="journal article" date="2012" name="J. Bacteriol.">
        <title>Genome sequence of the soybean symbiont Sinorhizobium fredii HH103.</title>
        <authorList>
            <person name="Weidner S."/>
            <person name="Becker A."/>
            <person name="Bonilla I."/>
            <person name="Jaenicke S."/>
            <person name="Lloret J."/>
            <person name="Margaret I."/>
            <person name="Puhler A."/>
            <person name="Ruiz-Sainz J.E."/>
            <person name="Schneiker-Bekel S."/>
            <person name="Szczepanowski R."/>
            <person name="Vinardell J.M."/>
            <person name="Zehner S."/>
            <person name="Gottfert M."/>
        </authorList>
    </citation>
    <scope>NUCLEOTIDE SEQUENCE [LARGE SCALE GENOMIC DNA]</scope>
    <source>
        <strain evidence="9 10">HH103</strain>
        <plasmid evidence="10">pSfHH103c</plasmid>
    </source>
</reference>
<keyword evidence="9" id="KW-0670">Pyruvate</keyword>
<keyword evidence="5" id="KW-0479">Metal-binding</keyword>
<evidence type="ECO:0000313" key="10">
    <source>
        <dbReference type="Proteomes" id="UP000007735"/>
    </source>
</evidence>
<dbReference type="AlphaFoldDB" id="G9ABY8"/>
<keyword evidence="4" id="KW-0949">S-adenosyl-L-methionine</keyword>
<keyword evidence="9" id="KW-0614">Plasmid</keyword>
<dbReference type="SUPFAM" id="SSF102114">
    <property type="entry name" value="Radical SAM enzymes"/>
    <property type="match status" value="1"/>
</dbReference>
<evidence type="ECO:0000256" key="6">
    <source>
        <dbReference type="ARBA" id="ARBA00023004"/>
    </source>
</evidence>
<keyword evidence="3" id="KW-0119">Carbohydrate metabolism</keyword>
<dbReference type="CDD" id="cd01335">
    <property type="entry name" value="Radical_SAM"/>
    <property type="match status" value="1"/>
</dbReference>
<sequence length="471" mass="52339">MQKWRDLSHPARLASSLPDGRVQCSLSPRRCKLKEGQHGYCGVRANKNGRLVTLNYGKSVAATVETVETEAINHFWPGAPILSLGNIGCMMNCVYCHNWKTSQAKHVSDTDVFDYTPEAVVELALERGIRIISWTYNDPVVWHEFVLDTSEMARKNGIKTLYKSAFYISQEAVSELLDVIDIFSISLKSVREEYYRKLTGGHVQPVLDGIKTVFKSGRHLELSNLMVTGISDDEASALEIAHWVLRETSPWVPLHYVRFHPDYKMTNSSRTPIPNLVQARANALAAGLNFVYVGNVFDESLSSTFCHACGEILVHRYGLSSKVINIEAGRCRNCGTPTTVVAMPKELAENPSSAAGPCALEVTRQLEWNENVSSVHVSAASSTDQGAIMVRHILRGGEVRDETHLLSTGHSFRFLVSKSDPSETGVQILMPRHVVCQVLEVFDRAHFPTLAVEQVGSMRESSSPLPRYPRS</sequence>
<keyword evidence="3" id="KW-0313">Glucose metabolism</keyword>
<dbReference type="InterPro" id="IPR034457">
    <property type="entry name" value="Organic_radical-activating"/>
</dbReference>
<feature type="domain" description="Radical SAM core" evidence="8">
    <location>
        <begin position="74"/>
        <end position="295"/>
    </location>
</feature>
<dbReference type="GO" id="GO:0043365">
    <property type="term" value="F:[formate-C-acetyltransferase]-activating enzyme activity"/>
    <property type="evidence" value="ECO:0007669"/>
    <property type="project" value="UniProtKB-EC"/>
</dbReference>
<dbReference type="KEGG" id="sfh:SFHH103_04077"/>
<dbReference type="PANTHER" id="PTHR30352:SF5">
    <property type="entry name" value="PYRUVATE FORMATE-LYASE 1-ACTIVATING ENZYME"/>
    <property type="match status" value="1"/>
</dbReference>
<organism evidence="9 10">
    <name type="scientific">Sinorhizobium fredii (strain HH103)</name>
    <dbReference type="NCBI Taxonomy" id="1117943"/>
    <lineage>
        <taxon>Bacteria</taxon>
        <taxon>Pseudomonadati</taxon>
        <taxon>Pseudomonadota</taxon>
        <taxon>Alphaproteobacteria</taxon>
        <taxon>Hyphomicrobiales</taxon>
        <taxon>Rhizobiaceae</taxon>
        <taxon>Sinorhizobium/Ensifer group</taxon>
        <taxon>Sinorhizobium</taxon>
    </lineage>
</organism>
<dbReference type="eggNOG" id="COG1180">
    <property type="taxonomic scope" value="Bacteria"/>
</dbReference>
<keyword evidence="6" id="KW-0408">Iron</keyword>
<dbReference type="EC" id="1.97.1.4" evidence="9"/>
<dbReference type="HOGENOM" id="CLU_044176_1_0_5"/>